<dbReference type="EMBL" id="CAXAMN010022162">
    <property type="protein sequence ID" value="CAK9066998.1"/>
    <property type="molecule type" value="Genomic_DNA"/>
</dbReference>
<keyword evidence="2" id="KW-1185">Reference proteome</keyword>
<name>A0ABP0NUB1_9DINO</name>
<evidence type="ECO:0000313" key="2">
    <source>
        <dbReference type="Proteomes" id="UP001642484"/>
    </source>
</evidence>
<sequence>MNLLGDLLHCHIPEADNPEDQDALNMLEDSRLAVERLQDAGYERTKPLADGVWIQTQTGLSDEIGPLKEWLFFLQVNEDLQTLDELKARLEGKWPDLKGEIPVVSWPPSRSRWERILVKL</sequence>
<reference evidence="1 2" key="1">
    <citation type="submission" date="2024-02" db="EMBL/GenBank/DDBJ databases">
        <authorList>
            <person name="Chen Y."/>
            <person name="Shah S."/>
            <person name="Dougan E. K."/>
            <person name="Thang M."/>
            <person name="Chan C."/>
        </authorList>
    </citation>
    <scope>NUCLEOTIDE SEQUENCE [LARGE SCALE GENOMIC DNA]</scope>
</reference>
<comment type="caution">
    <text evidence="1">The sequence shown here is derived from an EMBL/GenBank/DDBJ whole genome shotgun (WGS) entry which is preliminary data.</text>
</comment>
<protein>
    <submittedName>
        <fullName evidence="1">Uncharacterized protein</fullName>
    </submittedName>
</protein>
<accession>A0ABP0NUB1</accession>
<gene>
    <name evidence="1" type="ORF">CCMP2556_LOCUS32926</name>
</gene>
<organism evidence="1 2">
    <name type="scientific">Durusdinium trenchii</name>
    <dbReference type="NCBI Taxonomy" id="1381693"/>
    <lineage>
        <taxon>Eukaryota</taxon>
        <taxon>Sar</taxon>
        <taxon>Alveolata</taxon>
        <taxon>Dinophyceae</taxon>
        <taxon>Suessiales</taxon>
        <taxon>Symbiodiniaceae</taxon>
        <taxon>Durusdinium</taxon>
    </lineage>
</organism>
<dbReference type="Proteomes" id="UP001642484">
    <property type="component" value="Unassembled WGS sequence"/>
</dbReference>
<evidence type="ECO:0000313" key="1">
    <source>
        <dbReference type="EMBL" id="CAK9066998.1"/>
    </source>
</evidence>
<proteinExistence type="predicted"/>